<organism evidence="2 3">
    <name type="scientific">Daldinia eschscholtzii</name>
    <dbReference type="NCBI Taxonomy" id="292717"/>
    <lineage>
        <taxon>Eukaryota</taxon>
        <taxon>Fungi</taxon>
        <taxon>Dikarya</taxon>
        <taxon>Ascomycota</taxon>
        <taxon>Pezizomycotina</taxon>
        <taxon>Sordariomycetes</taxon>
        <taxon>Xylariomycetidae</taxon>
        <taxon>Xylariales</taxon>
        <taxon>Hypoxylaceae</taxon>
        <taxon>Daldinia</taxon>
    </lineage>
</organism>
<feature type="transmembrane region" description="Helical" evidence="1">
    <location>
        <begin position="7"/>
        <end position="26"/>
    </location>
</feature>
<protein>
    <submittedName>
        <fullName evidence="2">Uncharacterized protein</fullName>
    </submittedName>
</protein>
<keyword evidence="1" id="KW-0812">Transmembrane</keyword>
<evidence type="ECO:0000313" key="3">
    <source>
        <dbReference type="Proteomes" id="UP001369815"/>
    </source>
</evidence>
<evidence type="ECO:0000313" key="2">
    <source>
        <dbReference type="EMBL" id="KAK6952450.1"/>
    </source>
</evidence>
<proteinExistence type="predicted"/>
<gene>
    <name evidence="2" type="ORF">Daesc_006987</name>
</gene>
<comment type="caution">
    <text evidence="2">The sequence shown here is derived from an EMBL/GenBank/DDBJ whole genome shotgun (WGS) entry which is preliminary data.</text>
</comment>
<evidence type="ECO:0000256" key="1">
    <source>
        <dbReference type="SAM" id="Phobius"/>
    </source>
</evidence>
<dbReference type="Proteomes" id="UP001369815">
    <property type="component" value="Unassembled WGS sequence"/>
</dbReference>
<keyword evidence="1" id="KW-0472">Membrane</keyword>
<dbReference type="EMBL" id="JBANMG010000006">
    <property type="protein sequence ID" value="KAK6952450.1"/>
    <property type="molecule type" value="Genomic_DNA"/>
</dbReference>
<name>A0AAX6MIH3_9PEZI</name>
<dbReference type="AlphaFoldDB" id="A0AAX6MIH3"/>
<keyword evidence="3" id="KW-1185">Reference proteome</keyword>
<feature type="transmembrane region" description="Helical" evidence="1">
    <location>
        <begin position="69"/>
        <end position="87"/>
    </location>
</feature>
<keyword evidence="1" id="KW-1133">Transmembrane helix</keyword>
<sequence length="118" mass="13032">MSASTSAVAWAWFEILAGIGIGFPLTTQLPAIQAVLRESDTTISTSTYSELNGQVLEQTLNVYREALCTVWFVGLAFALMGFLWVFAEKHVDMRVTLETEFGLEAEKKPEKALVTEVV</sequence>
<reference evidence="2 3" key="1">
    <citation type="journal article" date="2024" name="Front Chem Biol">
        <title>Unveiling the potential of Daldinia eschscholtzii MFLUCC 19-0629 through bioactivity and bioinformatics studies for enhanced sustainable agriculture production.</title>
        <authorList>
            <person name="Brooks S."/>
            <person name="Weaver J.A."/>
            <person name="Klomchit A."/>
            <person name="Alharthi S.A."/>
            <person name="Onlamun T."/>
            <person name="Nurani R."/>
            <person name="Vong T.K."/>
            <person name="Alberti F."/>
            <person name="Greco C."/>
        </authorList>
    </citation>
    <scope>NUCLEOTIDE SEQUENCE [LARGE SCALE GENOMIC DNA]</scope>
    <source>
        <strain evidence="2">MFLUCC 19-0629</strain>
    </source>
</reference>
<accession>A0AAX6MIH3</accession>